<dbReference type="Gene3D" id="3.30.70.1170">
    <property type="entry name" value="Sun protein, domain 3"/>
    <property type="match status" value="1"/>
</dbReference>
<feature type="compositionally biased region" description="Polar residues" evidence="6">
    <location>
        <begin position="1422"/>
        <end position="1433"/>
    </location>
</feature>
<keyword evidence="1 5" id="KW-0489">Methyltransferase</keyword>
<evidence type="ECO:0000256" key="2">
    <source>
        <dbReference type="ARBA" id="ARBA00022679"/>
    </source>
</evidence>
<protein>
    <recommendedName>
        <fullName evidence="7">SAM-dependent MTase RsmB/NOP-type domain-containing protein</fullName>
    </recommendedName>
</protein>
<dbReference type="InterPro" id="IPR029063">
    <property type="entry name" value="SAM-dependent_MTases_sf"/>
</dbReference>
<feature type="active site" description="Nucleophile" evidence="5">
    <location>
        <position position="427"/>
    </location>
</feature>
<feature type="region of interest" description="Disordered" evidence="6">
    <location>
        <begin position="1422"/>
        <end position="1453"/>
    </location>
</feature>
<keyword evidence="9" id="KW-1185">Reference proteome</keyword>
<feature type="region of interest" description="Disordered" evidence="6">
    <location>
        <begin position="1055"/>
        <end position="1117"/>
    </location>
</feature>
<evidence type="ECO:0000259" key="7">
    <source>
        <dbReference type="PROSITE" id="PS51686"/>
    </source>
</evidence>
<comment type="similarity">
    <text evidence="5">Belongs to the class I-like SAM-binding methyltransferase superfamily. RsmB/NOP family.</text>
</comment>
<dbReference type="InterPro" id="IPR049561">
    <property type="entry name" value="NSUN5_7_fdxn-like"/>
</dbReference>
<feature type="region of interest" description="Disordered" evidence="6">
    <location>
        <begin position="1478"/>
        <end position="1512"/>
    </location>
</feature>
<comment type="caution">
    <text evidence="5">Lacks conserved residue(s) required for the propagation of feature annotation.</text>
</comment>
<evidence type="ECO:0000313" key="9">
    <source>
        <dbReference type="Proteomes" id="UP000800040"/>
    </source>
</evidence>
<feature type="region of interest" description="Disordered" evidence="6">
    <location>
        <begin position="343"/>
        <end position="390"/>
    </location>
</feature>
<dbReference type="SUPFAM" id="SSF53335">
    <property type="entry name" value="S-adenosyl-L-methionine-dependent methyltransferases"/>
    <property type="match status" value="1"/>
</dbReference>
<dbReference type="InterPro" id="IPR048889">
    <property type="entry name" value="NSUN5_RCM1_N"/>
</dbReference>
<dbReference type="Pfam" id="PF01189">
    <property type="entry name" value="Methyltr_RsmB-F"/>
    <property type="match status" value="1"/>
</dbReference>
<dbReference type="InterPro" id="IPR049560">
    <property type="entry name" value="MeTrfase_RsmB-F_NOP2_cat"/>
</dbReference>
<proteinExistence type="inferred from homology"/>
<name>A0A6A5KAQ7_9PLEO</name>
<dbReference type="InterPro" id="IPR036987">
    <property type="entry name" value="SRA-YDG_sf"/>
</dbReference>
<evidence type="ECO:0000256" key="6">
    <source>
        <dbReference type="SAM" id="MobiDB-lite"/>
    </source>
</evidence>
<dbReference type="PANTHER" id="PTHR22807:SF4">
    <property type="entry name" value="28S RRNA (CYTOSINE-C(5))-METHYLTRANSFERASE"/>
    <property type="match status" value="1"/>
</dbReference>
<gene>
    <name evidence="8" type="ORF">BDW02DRAFT_650637</name>
</gene>
<dbReference type="SUPFAM" id="SSF88697">
    <property type="entry name" value="PUA domain-like"/>
    <property type="match status" value="1"/>
</dbReference>
<evidence type="ECO:0000256" key="1">
    <source>
        <dbReference type="ARBA" id="ARBA00022603"/>
    </source>
</evidence>
<feature type="binding site" evidence="5">
    <location>
        <position position="324"/>
    </location>
    <ligand>
        <name>S-adenosyl-L-methionine</name>
        <dbReference type="ChEBI" id="CHEBI:59789"/>
    </ligand>
</feature>
<dbReference type="InterPro" id="IPR001678">
    <property type="entry name" value="MeTrfase_RsmB-F_NOP2_dom"/>
</dbReference>
<dbReference type="GO" id="GO:0005730">
    <property type="term" value="C:nucleolus"/>
    <property type="evidence" value="ECO:0007669"/>
    <property type="project" value="TreeGrafter"/>
</dbReference>
<sequence>MSLYYEAAAILANSDNIGGSLKSRIYNKKDLKSTPGQLFALIAESSKWSVVLKDVIEKCRLLAEERKLTPILALLLTHDLLLAKKGVAAPATHVLKLAITRHKARLSAELTKVRIRHGYATLDAFREAVNDGELDKEDGDAVESRHPRWVRVNTLKTTLQEQLATTFAGFVQTEDIDEVLRAPKKAKMYYEDPNIPNLLALPSKIDLSKTIAYAKGQIIFQDKASCFPAYLLDPTPENGYVIDATAAPGNKTTHLAAIVSERRQAGEGQKVIAFERDKGRTFTLQKMVKLASADSIVQVKGSSDFIAAKPGSDEFANVGAILLDPSCSGTGIVGRDDAIKMHLPEAPGGLTIPQKPEKGKKRKRGDEPAKSETSATLDLDMDDSTAEETPLHGKLSERLAALSSFQLHILTHAMRFENAHKITYSTCSIHFEENEGVVLQALASSVAKERGWTILKREQQVDGLRKWHRRGVCEDEKVNSDMDVSYRNDVLEACIRCDKGTEEGTMGFFVAAFVRQGLPGSVKGIEEGEEWDGFSDDHGEGEVISANPPAANGSGKRKKKKRKVENCDRPDMGSAPLPGPSDGQERWNPRRVQQQPFNCILNRFVAPILSSPHPSSLLHGKRVAHRAYHVYLDLRSAHTKTMLTRMPPIRGSTVSSQLTESPLYLDAPQPNIDLSRPRLKQLARWIRDELDLSVAREGPDILRPDDVLTLHETFIALRHAQNISLSDLRATRIHRAVQDIAGVATRWPGRLCDDCDKIITIWTAKFGPLSEIHPFLFGRGGRLEGIASIHEYSREALLKRWTETCPEKIHPKRSHRLGDLGFTAGAWWINPLFAHHAGIIGLESCEGGTTYDKHGAYALLLKDTGELEASSEERFTYRVTQKDKGKFRLTSATPKSREPVRVLRSHSINSVWGPKAGVRYEGLYSVKGWSIKQAKSSDIAGGQWSHGDIIFDVKFERKDPVPMEEVTKRPTATEVDDYTEYKRLRKVGRDGNRKASGAPSRKIDFQTVAKHAPPIAPPQAPGPGIRPPQRDSPPNALRPGLFKHPQFDEEAHVHVPTNEDVISPKTISDEDPLPQSVVKSNKLVVPAKPSTQGKGDTSSNDSRGRVSPAGSNASSAHTAISTIRGIDIREVAPWVDYDAGLTMPSLPVEDTLIVHERPIITQSATIRDDKDAKSAQGTPQSSFYGPIDSPGPQGEHHLGGSHKTRKSGEFKGAAGLQLSPASSKRNDRKSVLVRIRNPVAKRLDGADLDDESFGWDGQAVEGTFLSAEPISPDVMQRGRPISVGDMPDRTLSPVPFGLDSPFTMGRRDAICPGNDYVSQLRDIICLTKNKDFLSRPPATTATEIISPVDYFVRHPSAAPITRPLGPTTAFLPRPQHKSMPEDPSTPMVVAAITHDDPFIEAPIPRRAEPKPMPMAMKNLISQTKSATSVRSPVSTPPVEVERTGALSKDAGDDSVAEQKLKKMLQQIQALKVNVVFRDPWGGSPVRREREGGGSDGFAPEEQSGSCVGGDGA</sequence>
<feature type="region of interest" description="Disordered" evidence="6">
    <location>
        <begin position="1163"/>
        <end position="1207"/>
    </location>
</feature>
<keyword evidence="2 5" id="KW-0808">Transferase</keyword>
<dbReference type="PRINTS" id="PR02008">
    <property type="entry name" value="RCMTFAMILY"/>
</dbReference>
<dbReference type="OrthoDB" id="435282at2759"/>
<feature type="region of interest" description="Disordered" evidence="6">
    <location>
        <begin position="1012"/>
        <end position="1042"/>
    </location>
</feature>
<dbReference type="InterPro" id="IPR015947">
    <property type="entry name" value="PUA-like_sf"/>
</dbReference>
<feature type="compositionally biased region" description="Polar residues" evidence="6">
    <location>
        <begin position="1089"/>
        <end position="1101"/>
    </location>
</feature>
<keyword evidence="3 5" id="KW-0949">S-adenosyl-L-methionine</keyword>
<keyword evidence="4 5" id="KW-0694">RNA-binding</keyword>
<dbReference type="PANTHER" id="PTHR22807">
    <property type="entry name" value="NOP2 YEAST -RELATED NOL1/NOP2/FMU SUN DOMAIN-CONTAINING"/>
    <property type="match status" value="1"/>
</dbReference>
<dbReference type="PROSITE" id="PS51686">
    <property type="entry name" value="SAM_MT_RSMB_NOP"/>
    <property type="match status" value="1"/>
</dbReference>
<evidence type="ECO:0000256" key="4">
    <source>
        <dbReference type="ARBA" id="ARBA00022884"/>
    </source>
</evidence>
<dbReference type="Pfam" id="PF21148">
    <property type="entry name" value="NSUN5_fdxn-like"/>
    <property type="match status" value="1"/>
</dbReference>
<feature type="binding site" evidence="5">
    <location>
        <position position="275"/>
    </location>
    <ligand>
        <name>S-adenosyl-L-methionine</name>
        <dbReference type="ChEBI" id="CHEBI:59789"/>
    </ligand>
</feature>
<dbReference type="GO" id="GO:0003723">
    <property type="term" value="F:RNA binding"/>
    <property type="evidence" value="ECO:0007669"/>
    <property type="project" value="UniProtKB-UniRule"/>
</dbReference>
<dbReference type="GO" id="GO:0008173">
    <property type="term" value="F:RNA methyltransferase activity"/>
    <property type="evidence" value="ECO:0007669"/>
    <property type="project" value="InterPro"/>
</dbReference>
<dbReference type="InterPro" id="IPR023267">
    <property type="entry name" value="RCMT"/>
</dbReference>
<dbReference type="EMBL" id="ML975396">
    <property type="protein sequence ID" value="KAF1830443.1"/>
    <property type="molecule type" value="Genomic_DNA"/>
</dbReference>
<dbReference type="FunFam" id="3.30.70.1170:FF:000006">
    <property type="entry name" value="NOL1/NOP2/Sun domain family protein"/>
    <property type="match status" value="1"/>
</dbReference>
<accession>A0A6A5KAQ7</accession>
<evidence type="ECO:0000313" key="8">
    <source>
        <dbReference type="EMBL" id="KAF1830443.1"/>
    </source>
</evidence>
<dbReference type="GO" id="GO:0070475">
    <property type="term" value="P:rRNA base methylation"/>
    <property type="evidence" value="ECO:0007669"/>
    <property type="project" value="TreeGrafter"/>
</dbReference>
<feature type="domain" description="SAM-dependent MTase RsmB/NOP-type" evidence="7">
    <location>
        <begin position="138"/>
        <end position="516"/>
    </location>
</feature>
<dbReference type="Pfam" id="PF21153">
    <property type="entry name" value="NSUN5_N"/>
    <property type="match status" value="1"/>
</dbReference>
<dbReference type="Gene3D" id="2.30.280.10">
    <property type="entry name" value="SRA-YDG"/>
    <property type="match status" value="1"/>
</dbReference>
<feature type="compositionally biased region" description="Pro residues" evidence="6">
    <location>
        <begin position="1014"/>
        <end position="1026"/>
    </location>
</feature>
<evidence type="ECO:0000256" key="5">
    <source>
        <dbReference type="PROSITE-ProRule" id="PRU01023"/>
    </source>
</evidence>
<evidence type="ECO:0000256" key="3">
    <source>
        <dbReference type="ARBA" id="ARBA00022691"/>
    </source>
</evidence>
<organism evidence="8 9">
    <name type="scientific">Decorospora gaudefroyi</name>
    <dbReference type="NCBI Taxonomy" id="184978"/>
    <lineage>
        <taxon>Eukaryota</taxon>
        <taxon>Fungi</taxon>
        <taxon>Dikarya</taxon>
        <taxon>Ascomycota</taxon>
        <taxon>Pezizomycotina</taxon>
        <taxon>Dothideomycetes</taxon>
        <taxon>Pleosporomycetidae</taxon>
        <taxon>Pleosporales</taxon>
        <taxon>Pleosporineae</taxon>
        <taxon>Pleosporaceae</taxon>
        <taxon>Decorospora</taxon>
    </lineage>
</organism>
<dbReference type="Gene3D" id="3.40.50.150">
    <property type="entry name" value="Vaccinia Virus protein VP39"/>
    <property type="match status" value="1"/>
</dbReference>
<reference evidence="8" key="1">
    <citation type="submission" date="2020-01" db="EMBL/GenBank/DDBJ databases">
        <authorList>
            <consortium name="DOE Joint Genome Institute"/>
            <person name="Haridas S."/>
            <person name="Albert R."/>
            <person name="Binder M."/>
            <person name="Bloem J."/>
            <person name="Labutti K."/>
            <person name="Salamov A."/>
            <person name="Andreopoulos B."/>
            <person name="Baker S.E."/>
            <person name="Barry K."/>
            <person name="Bills G."/>
            <person name="Bluhm B.H."/>
            <person name="Cannon C."/>
            <person name="Castanera R."/>
            <person name="Culley D.E."/>
            <person name="Daum C."/>
            <person name="Ezra D."/>
            <person name="Gonzalez J.B."/>
            <person name="Henrissat B."/>
            <person name="Kuo A."/>
            <person name="Liang C."/>
            <person name="Lipzen A."/>
            <person name="Lutzoni F."/>
            <person name="Magnuson J."/>
            <person name="Mondo S."/>
            <person name="Nolan M."/>
            <person name="Ohm R."/>
            <person name="Pangilinan J."/>
            <person name="Park H.-J."/>
            <person name="Ramirez L."/>
            <person name="Alfaro M."/>
            <person name="Sun H."/>
            <person name="Tritt A."/>
            <person name="Yoshinaga Y."/>
            <person name="Zwiers L.-H."/>
            <person name="Turgeon B.G."/>
            <person name="Goodwin S.B."/>
            <person name="Spatafora J.W."/>
            <person name="Crous P.W."/>
            <person name="Grigoriev I.V."/>
        </authorList>
    </citation>
    <scope>NUCLEOTIDE SEQUENCE</scope>
    <source>
        <strain evidence="8">P77</strain>
    </source>
</reference>
<feature type="region of interest" description="Disordered" evidence="6">
    <location>
        <begin position="525"/>
        <end position="587"/>
    </location>
</feature>
<dbReference type="Proteomes" id="UP000800040">
    <property type="component" value="Unassembled WGS sequence"/>
</dbReference>